<dbReference type="AlphaFoldDB" id="A0A1H5I3G8"/>
<proteinExistence type="predicted"/>
<sequence length="95" mass="10326">MCLLCDSRIESFGANNGMGKAVLHKELLKSPRPSSSEQPSHSASAHGGDSQLRNREAVPNIALRRRKQRIQAAAATRTGRYCPSHCDVGRGLFLP</sequence>
<feature type="region of interest" description="Disordered" evidence="1">
    <location>
        <begin position="23"/>
        <end position="64"/>
    </location>
</feature>
<organism evidence="2 3">
    <name type="scientific">Arthrobacter alpinus</name>
    <dbReference type="NCBI Taxonomy" id="656366"/>
    <lineage>
        <taxon>Bacteria</taxon>
        <taxon>Bacillati</taxon>
        <taxon>Actinomycetota</taxon>
        <taxon>Actinomycetes</taxon>
        <taxon>Micrococcales</taxon>
        <taxon>Micrococcaceae</taxon>
        <taxon>Arthrobacter</taxon>
    </lineage>
</organism>
<dbReference type="EMBL" id="FNTV01000001">
    <property type="protein sequence ID" value="SEE34028.1"/>
    <property type="molecule type" value="Genomic_DNA"/>
</dbReference>
<gene>
    <name evidence="2" type="ORF">SAMN04489740_1170</name>
</gene>
<accession>A0A1H5I3G8</accession>
<name>A0A1H5I3G8_9MICC</name>
<evidence type="ECO:0000256" key="1">
    <source>
        <dbReference type="SAM" id="MobiDB-lite"/>
    </source>
</evidence>
<protein>
    <submittedName>
        <fullName evidence="2">Uncharacterized protein</fullName>
    </submittedName>
</protein>
<reference evidence="2 3" key="1">
    <citation type="submission" date="2016-10" db="EMBL/GenBank/DDBJ databases">
        <authorList>
            <person name="de Groot N.N."/>
        </authorList>
    </citation>
    <scope>NUCLEOTIDE SEQUENCE [LARGE SCALE GENOMIC DNA]</scope>
    <source>
        <strain evidence="2 3">DSM 22274</strain>
    </source>
</reference>
<dbReference type="Proteomes" id="UP000182725">
    <property type="component" value="Unassembled WGS sequence"/>
</dbReference>
<evidence type="ECO:0000313" key="2">
    <source>
        <dbReference type="EMBL" id="SEE34028.1"/>
    </source>
</evidence>
<evidence type="ECO:0000313" key="3">
    <source>
        <dbReference type="Proteomes" id="UP000182725"/>
    </source>
</evidence>
<feature type="compositionally biased region" description="Low complexity" evidence="1">
    <location>
        <begin position="30"/>
        <end position="44"/>
    </location>
</feature>